<feature type="signal peptide" evidence="4">
    <location>
        <begin position="1"/>
        <end position="27"/>
    </location>
</feature>
<dbReference type="PROSITE" id="PS51257">
    <property type="entry name" value="PROKAR_LIPOPROTEIN"/>
    <property type="match status" value="1"/>
</dbReference>
<comment type="caution">
    <text evidence="5">The sequence shown here is derived from an EMBL/GenBank/DDBJ whole genome shotgun (WGS) entry which is preliminary data.</text>
</comment>
<organism evidence="5 6">
    <name type="scientific">Buchananella hordeovulneris</name>
    <dbReference type="NCBI Taxonomy" id="52770"/>
    <lineage>
        <taxon>Bacteria</taxon>
        <taxon>Bacillati</taxon>
        <taxon>Actinomycetota</taxon>
        <taxon>Actinomycetes</taxon>
        <taxon>Actinomycetales</taxon>
        <taxon>Actinomycetaceae</taxon>
        <taxon>Buchananella</taxon>
    </lineage>
</organism>
<keyword evidence="4" id="KW-0732">Signal</keyword>
<dbReference type="Proteomes" id="UP000185612">
    <property type="component" value="Unassembled WGS sequence"/>
</dbReference>
<dbReference type="AlphaFoldDB" id="A0A1Q5PUP6"/>
<keyword evidence="6" id="KW-1185">Reference proteome</keyword>
<dbReference type="InterPro" id="IPR050490">
    <property type="entry name" value="Bact_solute-bd_prot1"/>
</dbReference>
<reference evidence="6" key="1">
    <citation type="submission" date="2016-12" db="EMBL/GenBank/DDBJ databases">
        <authorList>
            <person name="Meng X."/>
        </authorList>
    </citation>
    <scope>NUCLEOTIDE SEQUENCE [LARGE SCALE GENOMIC DNA]</scope>
    <source>
        <strain evidence="6">DSM 20732</strain>
    </source>
</reference>
<dbReference type="InterPro" id="IPR006059">
    <property type="entry name" value="SBP"/>
</dbReference>
<gene>
    <name evidence="5" type="ORF">BSZ40_08595</name>
</gene>
<protein>
    <submittedName>
        <fullName evidence="5">Sugar ABC transporter substrate-binding protein</fullName>
    </submittedName>
</protein>
<accession>A0A1Q5PUP6</accession>
<dbReference type="RefSeq" id="WP_073825303.1">
    <property type="nucleotide sequence ID" value="NZ_MQVS01000009.1"/>
</dbReference>
<dbReference type="STRING" id="52770.BSZ40_08595"/>
<dbReference type="EMBL" id="MQVS01000009">
    <property type="protein sequence ID" value="OKL51140.1"/>
    <property type="molecule type" value="Genomic_DNA"/>
</dbReference>
<evidence type="ECO:0000256" key="3">
    <source>
        <dbReference type="SAM" id="MobiDB-lite"/>
    </source>
</evidence>
<dbReference type="SUPFAM" id="SSF53850">
    <property type="entry name" value="Periplasmic binding protein-like II"/>
    <property type="match status" value="1"/>
</dbReference>
<dbReference type="PANTHER" id="PTHR43649:SF29">
    <property type="entry name" value="OSMOPROTECTIVE COMPOUNDS-BINDING PROTEIN GGTB"/>
    <property type="match status" value="1"/>
</dbReference>
<sequence>MHNRRLRPALLASVSSLALLLAACGGANDLGGGSSDGGSKGTTSQDKTEGSADCAEFEQYGKFEGETVNIFSSIRDVEAELLDKSWEDFARCTGMKIVHNGVGEFESQIVVQVEGNNAPDLAFFPQPGLLARLAKGGHLKPAPEAVKKNTDEGWSPEWADYATVDGTFYGAPLMASVKSFVWYSPSKFKEAGYEVPKTLDELTALTEKIAADNPDGNTKAWCAGIESGGATGWPLTDWVEDFVLRTAGPETYDKWVKHEIPFNDPQIVESLDKVGSYLKNDKFANGGIGDFRTIAATTFNDGGLPILDGQCFMHRQASFYEVQWPEGTKVGPDGDVFAFYLPGKNAEEKPLLVAGEFVGAFNDRPATQALQTYLSSAHWANSRVSLGGVTSANKGVDPANASSDVLRLAIELLQDDKAVSRFDGSDIMPSEVGAGSFWKSMTQWIDDKRDSATALSDIEASWPKN</sequence>
<dbReference type="PANTHER" id="PTHR43649">
    <property type="entry name" value="ARABINOSE-BINDING PROTEIN-RELATED"/>
    <property type="match status" value="1"/>
</dbReference>
<comment type="similarity">
    <text evidence="1">Belongs to the bacterial solute-binding protein 1 family.</text>
</comment>
<dbReference type="OrthoDB" id="8663148at2"/>
<evidence type="ECO:0000313" key="5">
    <source>
        <dbReference type="EMBL" id="OKL51140.1"/>
    </source>
</evidence>
<evidence type="ECO:0000256" key="4">
    <source>
        <dbReference type="SAM" id="SignalP"/>
    </source>
</evidence>
<dbReference type="Gene3D" id="3.40.190.10">
    <property type="entry name" value="Periplasmic binding protein-like II"/>
    <property type="match status" value="2"/>
</dbReference>
<name>A0A1Q5PUP6_9ACTO</name>
<evidence type="ECO:0000256" key="2">
    <source>
        <dbReference type="ARBA" id="ARBA00022448"/>
    </source>
</evidence>
<feature type="chain" id="PRO_5043148786" evidence="4">
    <location>
        <begin position="28"/>
        <end position="465"/>
    </location>
</feature>
<keyword evidence="2" id="KW-0813">Transport</keyword>
<evidence type="ECO:0000313" key="6">
    <source>
        <dbReference type="Proteomes" id="UP000185612"/>
    </source>
</evidence>
<feature type="region of interest" description="Disordered" evidence="3">
    <location>
        <begin position="32"/>
        <end position="51"/>
    </location>
</feature>
<dbReference type="Pfam" id="PF13416">
    <property type="entry name" value="SBP_bac_8"/>
    <property type="match status" value="1"/>
</dbReference>
<proteinExistence type="inferred from homology"/>
<evidence type="ECO:0000256" key="1">
    <source>
        <dbReference type="ARBA" id="ARBA00008520"/>
    </source>
</evidence>